<dbReference type="RefSeq" id="WP_160179561.1">
    <property type="nucleotide sequence ID" value="NZ_CP047656.1"/>
</dbReference>
<evidence type="ECO:0000256" key="11">
    <source>
        <dbReference type="ARBA" id="ARBA00071217"/>
    </source>
</evidence>
<evidence type="ECO:0000256" key="13">
    <source>
        <dbReference type="PIRSR" id="PIRSR036893-52"/>
    </source>
</evidence>
<dbReference type="FunFam" id="2.40.128.20:FF:000002">
    <property type="entry name" value="Outer membrane lipoprotein Blc"/>
    <property type="match status" value="1"/>
</dbReference>
<dbReference type="InterPro" id="IPR000566">
    <property type="entry name" value="Lipocln_cytosolic_FA-bd_dom"/>
</dbReference>
<sequence length="194" mass="22291">MSVHLIQISFIRLLLKRQRGGVVLPMILLLTGCTSIPQGIEPVNGFDVNRYLGTWYEIARYDHSFERDLEQVTAQYSMRKDGGIKVINRGFNPIKQTWEEAVGKAYFVGREDVGHLKVSFFGPFYASYVIFSLDIEGYEYAMITGPNRDYLWMLARQPKLSSDATQVLLKKAHEAGFDTQKLIFIKQDIRELSE</sequence>
<protein>
    <recommendedName>
        <fullName evidence="11 12">Outer membrane lipoprotein Blc</fullName>
    </recommendedName>
</protein>
<dbReference type="EMBL" id="CP047656">
    <property type="protein sequence ID" value="QHJ11764.1"/>
    <property type="molecule type" value="Genomic_DNA"/>
</dbReference>
<dbReference type="InterPro" id="IPR022271">
    <property type="entry name" value="Lipocalin_ApoD"/>
</dbReference>
<feature type="lipid moiety-binding region" description="S-diacylglycerol cysteine" evidence="13">
    <location>
        <position position="33"/>
    </location>
</feature>
<feature type="domain" description="Lipocalin/cytosolic fatty-acid binding" evidence="14">
    <location>
        <begin position="46"/>
        <end position="187"/>
    </location>
</feature>
<evidence type="ECO:0000256" key="6">
    <source>
        <dbReference type="ARBA" id="ARBA00023136"/>
    </source>
</evidence>
<proteinExistence type="inferred from homology"/>
<dbReference type="OrthoDB" id="9793905at2"/>
<dbReference type="Proteomes" id="UP000464524">
    <property type="component" value="Chromosome"/>
</dbReference>
<dbReference type="GO" id="GO:0009279">
    <property type="term" value="C:cell outer membrane"/>
    <property type="evidence" value="ECO:0007669"/>
    <property type="project" value="UniProtKB-SubCell"/>
</dbReference>
<dbReference type="Pfam" id="PF08212">
    <property type="entry name" value="Lipocalin_2"/>
    <property type="match status" value="1"/>
</dbReference>
<evidence type="ECO:0000256" key="4">
    <source>
        <dbReference type="ARBA" id="ARBA00022729"/>
    </source>
</evidence>
<dbReference type="AlphaFoldDB" id="A0A857JMC5"/>
<evidence type="ECO:0000256" key="2">
    <source>
        <dbReference type="ARBA" id="ARBA00006889"/>
    </source>
</evidence>
<evidence type="ECO:0000256" key="7">
    <source>
        <dbReference type="ARBA" id="ARBA00023139"/>
    </source>
</evidence>
<dbReference type="InterPro" id="IPR002446">
    <property type="entry name" value="Lipocalin_bac"/>
</dbReference>
<comment type="subunit">
    <text evidence="3 12">Homodimer.</text>
</comment>
<keyword evidence="9 12" id="KW-0449">Lipoprotein</keyword>
<evidence type="ECO:0000256" key="9">
    <source>
        <dbReference type="ARBA" id="ARBA00023288"/>
    </source>
</evidence>
<keyword evidence="8 12" id="KW-0998">Cell outer membrane</keyword>
<dbReference type="PROSITE" id="PS00213">
    <property type="entry name" value="LIPOCALIN"/>
    <property type="match status" value="1"/>
</dbReference>
<reference evidence="15 16" key="1">
    <citation type="submission" date="2019-12" db="EMBL/GenBank/DDBJ databases">
        <title>Genome sequencing and assembly of endphytes of Porphyra tenera.</title>
        <authorList>
            <person name="Park J.M."/>
            <person name="Shin R."/>
            <person name="Jo S.H."/>
        </authorList>
    </citation>
    <scope>NUCLEOTIDE SEQUENCE [LARGE SCALE GENOMIC DNA]</scope>
    <source>
        <strain evidence="15 16">GPM4</strain>
    </source>
</reference>
<organism evidence="15 16">
    <name type="scientific">Paraglaciecola mesophila</name>
    <dbReference type="NCBI Taxonomy" id="197222"/>
    <lineage>
        <taxon>Bacteria</taxon>
        <taxon>Pseudomonadati</taxon>
        <taxon>Pseudomonadota</taxon>
        <taxon>Gammaproteobacteria</taxon>
        <taxon>Alteromonadales</taxon>
        <taxon>Alteromonadaceae</taxon>
        <taxon>Paraglaciecola</taxon>
    </lineage>
</organism>
<dbReference type="InterPro" id="IPR012674">
    <property type="entry name" value="Calycin"/>
</dbReference>
<keyword evidence="16" id="KW-1185">Reference proteome</keyword>
<dbReference type="SUPFAM" id="SSF50814">
    <property type="entry name" value="Lipocalins"/>
    <property type="match status" value="1"/>
</dbReference>
<feature type="lipid moiety-binding region" description="N-palmitoyl cysteine" evidence="13">
    <location>
        <position position="33"/>
    </location>
</feature>
<keyword evidence="5 12" id="KW-0446">Lipid-binding</keyword>
<dbReference type="PANTHER" id="PTHR10612:SF34">
    <property type="entry name" value="APOLIPOPROTEIN D"/>
    <property type="match status" value="1"/>
</dbReference>
<dbReference type="CDD" id="cd19438">
    <property type="entry name" value="lipocalin_Blc-like"/>
    <property type="match status" value="1"/>
</dbReference>
<evidence type="ECO:0000256" key="5">
    <source>
        <dbReference type="ARBA" id="ARBA00023121"/>
    </source>
</evidence>
<evidence type="ECO:0000259" key="14">
    <source>
        <dbReference type="Pfam" id="PF08212"/>
    </source>
</evidence>
<dbReference type="InterPro" id="IPR047202">
    <property type="entry name" value="Lipocalin_Blc-like_dom"/>
</dbReference>
<dbReference type="PANTHER" id="PTHR10612">
    <property type="entry name" value="APOLIPOPROTEIN D"/>
    <property type="match status" value="1"/>
</dbReference>
<comment type="subcellular location">
    <subcellularLocation>
        <location evidence="1">Cell outer membrane</location>
        <topology evidence="1">Lipid-anchor</topology>
    </subcellularLocation>
</comment>
<gene>
    <name evidence="15" type="ORF">FX988_02000</name>
</gene>
<accession>A0A857JMC5</accession>
<dbReference type="GO" id="GO:0008289">
    <property type="term" value="F:lipid binding"/>
    <property type="evidence" value="ECO:0007669"/>
    <property type="project" value="UniProtKB-UniRule"/>
</dbReference>
<keyword evidence="7 13" id="KW-0564">Palmitate</keyword>
<dbReference type="Gene3D" id="2.40.128.20">
    <property type="match status" value="1"/>
</dbReference>
<evidence type="ECO:0000256" key="3">
    <source>
        <dbReference type="ARBA" id="ARBA00011738"/>
    </source>
</evidence>
<evidence type="ECO:0000256" key="12">
    <source>
        <dbReference type="PIRNR" id="PIRNR036893"/>
    </source>
</evidence>
<dbReference type="KEGG" id="pmes:FX988_02000"/>
<keyword evidence="4" id="KW-0732">Signal</keyword>
<evidence type="ECO:0000313" key="16">
    <source>
        <dbReference type="Proteomes" id="UP000464524"/>
    </source>
</evidence>
<name>A0A857JMC5_9ALTE</name>
<dbReference type="InterPro" id="IPR022272">
    <property type="entry name" value="Lipocalin_CS"/>
</dbReference>
<comment type="function">
    <text evidence="10 12">Involved in the storage or transport of lipids necessary for membrane maintenance under stressful conditions. Displays a binding preference for lysophospholipids.</text>
</comment>
<evidence type="ECO:0000256" key="1">
    <source>
        <dbReference type="ARBA" id="ARBA00004459"/>
    </source>
</evidence>
<comment type="similarity">
    <text evidence="2 12">Belongs to the calycin superfamily. Lipocalin family.</text>
</comment>
<dbReference type="PRINTS" id="PR01171">
    <property type="entry name" value="BCTLIPOCALIN"/>
</dbReference>
<dbReference type="PIRSF" id="PIRSF036893">
    <property type="entry name" value="Lipocalin_ApoD"/>
    <property type="match status" value="1"/>
</dbReference>
<evidence type="ECO:0000256" key="10">
    <source>
        <dbReference type="ARBA" id="ARBA00057024"/>
    </source>
</evidence>
<dbReference type="GO" id="GO:0006950">
    <property type="term" value="P:response to stress"/>
    <property type="evidence" value="ECO:0007669"/>
    <property type="project" value="UniProtKB-ARBA"/>
</dbReference>
<keyword evidence="6 12" id="KW-0472">Membrane</keyword>
<evidence type="ECO:0000313" key="15">
    <source>
        <dbReference type="EMBL" id="QHJ11764.1"/>
    </source>
</evidence>
<evidence type="ECO:0000256" key="8">
    <source>
        <dbReference type="ARBA" id="ARBA00023237"/>
    </source>
</evidence>